<protein>
    <recommendedName>
        <fullName evidence="3">DUF2116 family Zn-ribbon domain-containing protein</fullName>
    </recommendedName>
</protein>
<accession>A0A368P286</accession>
<proteinExistence type="predicted"/>
<dbReference type="RefSeq" id="WP_072352192.1">
    <property type="nucleotide sequence ID" value="NZ_JAWWDI010000112.1"/>
</dbReference>
<dbReference type="OrthoDB" id="5187906at2"/>
<dbReference type="EMBL" id="QPIG01000003">
    <property type="protein sequence ID" value="RCU56987.1"/>
    <property type="molecule type" value="Genomic_DNA"/>
</dbReference>
<dbReference type="Proteomes" id="UP000252249">
    <property type="component" value="Unassembled WGS sequence"/>
</dbReference>
<reference evidence="1 2" key="1">
    <citation type="submission" date="2018-07" db="EMBL/GenBank/DDBJ databases">
        <title>Oceanihabitans testaceum sp. nov., isolated from marine sediment.</title>
        <authorList>
            <person name="Li C.-M."/>
        </authorList>
    </citation>
    <scope>NUCLEOTIDE SEQUENCE [LARGE SCALE GENOMIC DNA]</scope>
    <source>
        <strain evidence="1 2">S9-10</strain>
    </source>
</reference>
<comment type="caution">
    <text evidence="1">The sequence shown here is derived from an EMBL/GenBank/DDBJ whole genome shotgun (WGS) entry which is preliminary data.</text>
</comment>
<name>A0A368P286_9FLAO</name>
<gene>
    <name evidence="1" type="ORF">DU428_08540</name>
</gene>
<keyword evidence="2" id="KW-1185">Reference proteome</keyword>
<evidence type="ECO:0008006" key="3">
    <source>
        <dbReference type="Google" id="ProtNLM"/>
    </source>
</evidence>
<dbReference type="AlphaFoldDB" id="A0A368P286"/>
<organism evidence="1 2">
    <name type="scientific">Oceanihabitans sediminis</name>
    <dbReference type="NCBI Taxonomy" id="1812012"/>
    <lineage>
        <taxon>Bacteria</taxon>
        <taxon>Pseudomonadati</taxon>
        <taxon>Bacteroidota</taxon>
        <taxon>Flavobacteriia</taxon>
        <taxon>Flavobacteriales</taxon>
        <taxon>Flavobacteriaceae</taxon>
        <taxon>Oceanihabitans</taxon>
    </lineage>
</organism>
<evidence type="ECO:0000313" key="1">
    <source>
        <dbReference type="EMBL" id="RCU56987.1"/>
    </source>
</evidence>
<evidence type="ECO:0000313" key="2">
    <source>
        <dbReference type="Proteomes" id="UP000252249"/>
    </source>
</evidence>
<sequence>MKKKKTCKACNKLLSGRSDKKFCDTYCKSSYHYQKSIEEKPSFYTKVDKQLKTNRRILKNFNRAGKATVRSEILINKGFNPNFFTHYWKNKNQDVYLFVYEYGFLKKSEHGAEKYVLVKWQEYMTKKQ</sequence>